<dbReference type="EMBL" id="BAAAGX010000041">
    <property type="protein sequence ID" value="GAA0279008.1"/>
    <property type="molecule type" value="Genomic_DNA"/>
</dbReference>
<accession>A0ABP3EXP4</accession>
<dbReference type="RefSeq" id="WP_344654046.1">
    <property type="nucleotide sequence ID" value="NZ_BAAAGX010000041.1"/>
</dbReference>
<dbReference type="Gene3D" id="3.40.50.300">
    <property type="entry name" value="P-loop containing nucleotide triphosphate hydrolases"/>
    <property type="match status" value="1"/>
</dbReference>
<evidence type="ECO:0000313" key="3">
    <source>
        <dbReference type="Proteomes" id="UP001500967"/>
    </source>
</evidence>
<protein>
    <recommendedName>
        <fullName evidence="4">Shikimate kinase</fullName>
    </recommendedName>
</protein>
<feature type="region of interest" description="Disordered" evidence="1">
    <location>
        <begin position="173"/>
        <end position="195"/>
    </location>
</feature>
<sequence length="195" mass="20962">MTLVWVTGNSGAGKSSVAGLLKRRGHDAIDADMEGYHHWVDRVSGARVSDPPDPVPPGWLNRFGWIIDRDRVVALAARATDRTVYLCGSVENEDEVLDLFDVVVCLVVDTPTLRSRLANRTTNSFGAHPEELAAALRDNVTAESTYRRLGATIIDATQPLAVVTDQVLAAGSRGRGGLGVGDPGQRGPEQGQEHR</sequence>
<evidence type="ECO:0000313" key="2">
    <source>
        <dbReference type="EMBL" id="GAA0279008.1"/>
    </source>
</evidence>
<comment type="caution">
    <text evidence="2">The sequence shown here is derived from an EMBL/GenBank/DDBJ whole genome shotgun (WGS) entry which is preliminary data.</text>
</comment>
<dbReference type="Proteomes" id="UP001500967">
    <property type="component" value="Unassembled WGS sequence"/>
</dbReference>
<proteinExistence type="predicted"/>
<dbReference type="InterPro" id="IPR027417">
    <property type="entry name" value="P-loop_NTPase"/>
</dbReference>
<reference evidence="3" key="1">
    <citation type="journal article" date="2019" name="Int. J. Syst. Evol. Microbiol.">
        <title>The Global Catalogue of Microorganisms (GCM) 10K type strain sequencing project: providing services to taxonomists for standard genome sequencing and annotation.</title>
        <authorList>
            <consortium name="The Broad Institute Genomics Platform"/>
            <consortium name="The Broad Institute Genome Sequencing Center for Infectious Disease"/>
            <person name="Wu L."/>
            <person name="Ma J."/>
        </authorList>
    </citation>
    <scope>NUCLEOTIDE SEQUENCE [LARGE SCALE GENOMIC DNA]</scope>
    <source>
        <strain evidence="3">JCM 10425</strain>
    </source>
</reference>
<evidence type="ECO:0008006" key="4">
    <source>
        <dbReference type="Google" id="ProtNLM"/>
    </source>
</evidence>
<keyword evidence="3" id="KW-1185">Reference proteome</keyword>
<name>A0ABP3EXP4_9ACTN</name>
<gene>
    <name evidence="2" type="ORF">GCM10009539_78530</name>
</gene>
<organism evidence="2 3">
    <name type="scientific">Cryptosporangium japonicum</name>
    <dbReference type="NCBI Taxonomy" id="80872"/>
    <lineage>
        <taxon>Bacteria</taxon>
        <taxon>Bacillati</taxon>
        <taxon>Actinomycetota</taxon>
        <taxon>Actinomycetes</taxon>
        <taxon>Cryptosporangiales</taxon>
        <taxon>Cryptosporangiaceae</taxon>
        <taxon>Cryptosporangium</taxon>
    </lineage>
</organism>
<evidence type="ECO:0000256" key="1">
    <source>
        <dbReference type="SAM" id="MobiDB-lite"/>
    </source>
</evidence>
<feature type="compositionally biased region" description="Gly residues" evidence="1">
    <location>
        <begin position="173"/>
        <end position="184"/>
    </location>
</feature>
<dbReference type="SUPFAM" id="SSF52540">
    <property type="entry name" value="P-loop containing nucleoside triphosphate hydrolases"/>
    <property type="match status" value="1"/>
</dbReference>